<evidence type="ECO:0000313" key="7">
    <source>
        <dbReference type="EMBL" id="CCU55913.1"/>
    </source>
</evidence>
<feature type="transmembrane region" description="Helical" evidence="5">
    <location>
        <begin position="223"/>
        <end position="242"/>
    </location>
</feature>
<dbReference type="PANTHER" id="PTHR47154:SF2">
    <property type="entry name" value="G-PROTEIN COUPLED RECEPTOR MTH-RELATED"/>
    <property type="match status" value="1"/>
</dbReference>
<feature type="transmembrane region" description="Helical" evidence="5">
    <location>
        <begin position="271"/>
        <end position="291"/>
    </location>
</feature>
<feature type="transmembrane region" description="Helical" evidence="5">
    <location>
        <begin position="124"/>
        <end position="146"/>
    </location>
</feature>
<feature type="transmembrane region" description="Helical" evidence="5">
    <location>
        <begin position="337"/>
        <end position="361"/>
    </location>
</feature>
<dbReference type="GeneID" id="15613336"/>
<keyword evidence="2 5" id="KW-0812">Transmembrane</keyword>
<sequence length="368" mass="44250">MKNLIFILILYIQFNLIVSIDKCCDHNQHLIDNKKCKNNILPLSSTYKLNIYTRYNKFNNIEFKQKSIQLLDNFILENGNLYIIYPNTFIYKYYIDTDYYCVDYYEDKESVWIIPDDESGSIKYHIIITEIITCVFLFITFIIFLIVDEYKKHFGKLLMVYIFNLFMAFSLLISMQLLDFEESECIIISSMIYFFLISSFTWLNVISFNVWKNITNYNNNRVLEYLYGIIIPISMTILLIILNEIDMKDYPWIITPQIPQMGCFLTDGQQFIYLYIPLLILIFINVIFYILTIINLKHNKVHYNYTFTKIIIKLTIIMGLNWIFEILSFIFPDYKIWNITDIFNCLIGLWLFIILICETYINKIKIQR</sequence>
<dbReference type="PANTHER" id="PTHR47154">
    <property type="entry name" value="G-PROTEIN COUPLED RECEPTOR MTH-RELATED"/>
    <property type="match status" value="1"/>
</dbReference>
<evidence type="ECO:0000256" key="2">
    <source>
        <dbReference type="ARBA" id="ARBA00022692"/>
    </source>
</evidence>
<dbReference type="Gene3D" id="1.20.1070.10">
    <property type="entry name" value="Rhodopsin 7-helix transmembrane proteins"/>
    <property type="match status" value="1"/>
</dbReference>
<evidence type="ECO:0000259" key="6">
    <source>
        <dbReference type="PROSITE" id="PS50261"/>
    </source>
</evidence>
<proteinExistence type="predicted"/>
<evidence type="ECO:0000313" key="8">
    <source>
        <dbReference type="Proteomes" id="UP000792374"/>
    </source>
</evidence>
<dbReference type="InterPro" id="IPR051384">
    <property type="entry name" value="Mth_GPCR"/>
</dbReference>
<dbReference type="InterPro" id="IPR017981">
    <property type="entry name" value="GPCR_2-like_7TM"/>
</dbReference>
<evidence type="ECO:0000256" key="5">
    <source>
        <dbReference type="SAM" id="Phobius"/>
    </source>
</evidence>
<keyword evidence="3 5" id="KW-1133">Transmembrane helix</keyword>
<comment type="subcellular location">
    <subcellularLocation>
        <location evidence="1">Membrane</location>
        <topology evidence="1">Multi-pass membrane protein</topology>
    </subcellularLocation>
</comment>
<evidence type="ECO:0000256" key="3">
    <source>
        <dbReference type="ARBA" id="ARBA00022989"/>
    </source>
</evidence>
<feature type="transmembrane region" description="Helical" evidence="5">
    <location>
        <begin position="311"/>
        <end position="331"/>
    </location>
</feature>
<dbReference type="PROSITE" id="PS50261">
    <property type="entry name" value="G_PROTEIN_RECEP_F2_4"/>
    <property type="match status" value="1"/>
</dbReference>
<organism evidence="7 8">
    <name type="scientific">Choristoneura rosaceana entomopoxvirus 'L'</name>
    <dbReference type="NCBI Taxonomy" id="1293539"/>
    <lineage>
        <taxon>Viruses</taxon>
        <taxon>Varidnaviria</taxon>
        <taxon>Bamfordvirae</taxon>
        <taxon>Nucleocytoviricota</taxon>
        <taxon>Pokkesviricetes</taxon>
        <taxon>Chitovirales</taxon>
        <taxon>Poxviridae</taxon>
        <taxon>Entomopoxvirinae</taxon>
        <taxon>Betaentomopoxvirus</taxon>
        <taxon>Betaentomopoxvirus crosaceana</taxon>
        <taxon>Choristoneura rosaceana entomopoxvirus</taxon>
    </lineage>
</organism>
<keyword evidence="4 5" id="KW-0472">Membrane</keyword>
<reference evidence="7" key="1">
    <citation type="journal article" date="2013" name="J. Virol.">
        <title>New Insights into the Evolution of Entomopoxvirinae from the Complete Genome Sequences of Four Entomopoxviruses Infecting Adoxophyes honmai, Choristoneura biennis, Choristoneura rosaceana, and Mythimna separata.</title>
        <authorList>
            <person name="Theze J."/>
            <person name="Takatsuka J."/>
            <person name="Li Z."/>
            <person name="Gallais J."/>
            <person name="Doucet D."/>
            <person name="Arif B."/>
            <person name="Nakai M."/>
            <person name="Herniou E.A."/>
        </authorList>
    </citation>
    <scope>NUCLEOTIDE SEQUENCE</scope>
</reference>
<feature type="domain" description="G-protein coupled receptors family 2 profile 2" evidence="6">
    <location>
        <begin position="122"/>
        <end position="359"/>
    </location>
</feature>
<dbReference type="EMBL" id="HF679133">
    <property type="protein sequence ID" value="CCU55913.1"/>
    <property type="molecule type" value="Genomic_DNA"/>
</dbReference>
<evidence type="ECO:0000256" key="1">
    <source>
        <dbReference type="ARBA" id="ARBA00004141"/>
    </source>
</evidence>
<accession>A0ABM9QK58</accession>
<keyword evidence="8" id="KW-1185">Reference proteome</keyword>
<feature type="transmembrane region" description="Helical" evidence="5">
    <location>
        <begin position="190"/>
        <end position="211"/>
    </location>
</feature>
<evidence type="ECO:0000256" key="4">
    <source>
        <dbReference type="ARBA" id="ARBA00023136"/>
    </source>
</evidence>
<name>A0ABM9QK58_9POXV</name>
<gene>
    <name evidence="7" type="ORF">CHREV_011</name>
</gene>
<dbReference type="RefSeq" id="YP_008004415.1">
    <property type="nucleotide sequence ID" value="NC_021249.1"/>
</dbReference>
<feature type="transmembrane region" description="Helical" evidence="5">
    <location>
        <begin position="158"/>
        <end position="178"/>
    </location>
</feature>
<protein>
    <recommendedName>
        <fullName evidence="6">G-protein coupled receptors family 2 profile 2 domain-containing protein</fullName>
    </recommendedName>
</protein>
<dbReference type="Proteomes" id="UP000792374">
    <property type="component" value="Genome"/>
</dbReference>